<feature type="transmembrane region" description="Helical" evidence="7">
    <location>
        <begin position="30"/>
        <end position="50"/>
    </location>
</feature>
<dbReference type="InterPro" id="IPR018461">
    <property type="entry name" value="Na/H_Antiport_NhaC-like_C"/>
</dbReference>
<dbReference type="GO" id="GO:0005886">
    <property type="term" value="C:plasma membrane"/>
    <property type="evidence" value="ECO:0007669"/>
    <property type="project" value="UniProtKB-SubCell"/>
</dbReference>
<dbReference type="EMBL" id="FNHU01000008">
    <property type="protein sequence ID" value="SDM90123.1"/>
    <property type="molecule type" value="Genomic_DNA"/>
</dbReference>
<accession>A0A1G9X146</accession>
<evidence type="ECO:0000313" key="9">
    <source>
        <dbReference type="EMBL" id="SDM90123.1"/>
    </source>
</evidence>
<feature type="transmembrane region" description="Helical" evidence="7">
    <location>
        <begin position="353"/>
        <end position="374"/>
    </location>
</feature>
<feature type="transmembrane region" description="Helical" evidence="7">
    <location>
        <begin position="265"/>
        <end position="282"/>
    </location>
</feature>
<feature type="region of interest" description="Disordered" evidence="6">
    <location>
        <begin position="234"/>
        <end position="253"/>
    </location>
</feature>
<comment type="subcellular location">
    <subcellularLocation>
        <location evidence="1">Cell membrane</location>
        <topology evidence="1">Multi-pass membrane protein</topology>
    </subcellularLocation>
</comment>
<feature type="transmembrane region" description="Helical" evidence="7">
    <location>
        <begin position="175"/>
        <end position="197"/>
    </location>
</feature>
<evidence type="ECO:0000256" key="4">
    <source>
        <dbReference type="ARBA" id="ARBA00022989"/>
    </source>
</evidence>
<reference evidence="9 10" key="1">
    <citation type="submission" date="2016-10" db="EMBL/GenBank/DDBJ databases">
        <authorList>
            <person name="de Groot N.N."/>
        </authorList>
    </citation>
    <scope>NUCLEOTIDE SEQUENCE [LARGE SCALE GENOMIC DNA]</scope>
    <source>
        <strain evidence="9 10">KPR-7B</strain>
    </source>
</reference>
<feature type="transmembrane region" description="Helical" evidence="7">
    <location>
        <begin position="6"/>
        <end position="23"/>
    </location>
</feature>
<evidence type="ECO:0000256" key="7">
    <source>
        <dbReference type="SAM" id="Phobius"/>
    </source>
</evidence>
<proteinExistence type="predicted"/>
<name>A0A1G9X146_9ACTO</name>
<gene>
    <name evidence="9" type="ORF">SAMN04487766_108119</name>
</gene>
<evidence type="ECO:0000256" key="6">
    <source>
        <dbReference type="SAM" id="MobiDB-lite"/>
    </source>
</evidence>
<keyword evidence="2" id="KW-1003">Cell membrane</keyword>
<dbReference type="OrthoDB" id="9762978at2"/>
<keyword evidence="3 7" id="KW-0812">Transmembrane</keyword>
<feature type="transmembrane region" description="Helical" evidence="7">
    <location>
        <begin position="70"/>
        <end position="90"/>
    </location>
</feature>
<organism evidence="9 10">
    <name type="scientific">Actinomyces ruminicola</name>
    <dbReference type="NCBI Taxonomy" id="332524"/>
    <lineage>
        <taxon>Bacteria</taxon>
        <taxon>Bacillati</taxon>
        <taxon>Actinomycetota</taxon>
        <taxon>Actinomycetes</taxon>
        <taxon>Actinomycetales</taxon>
        <taxon>Actinomycetaceae</taxon>
        <taxon>Actinomyces</taxon>
    </lineage>
</organism>
<dbReference type="AlphaFoldDB" id="A0A1G9X146"/>
<evidence type="ECO:0000256" key="3">
    <source>
        <dbReference type="ARBA" id="ARBA00022692"/>
    </source>
</evidence>
<dbReference type="PANTHER" id="PTHR43478:SF1">
    <property type="entry name" value="NA+_H+ ANTIPORTER NHAC-LIKE C-TERMINAL DOMAIN-CONTAINING PROTEIN"/>
    <property type="match status" value="1"/>
</dbReference>
<dbReference type="PANTHER" id="PTHR43478">
    <property type="entry name" value="NA+/H+ ANTIPORTER-RELATED"/>
    <property type="match status" value="1"/>
</dbReference>
<feature type="transmembrane region" description="Helical" evidence="7">
    <location>
        <begin position="497"/>
        <end position="518"/>
    </location>
</feature>
<feature type="transmembrane region" description="Helical" evidence="7">
    <location>
        <begin position="473"/>
        <end position="490"/>
    </location>
</feature>
<feature type="transmembrane region" description="Helical" evidence="7">
    <location>
        <begin position="419"/>
        <end position="443"/>
    </location>
</feature>
<dbReference type="Proteomes" id="UP000199671">
    <property type="component" value="Unassembled WGS sequence"/>
</dbReference>
<feature type="domain" description="Na+/H+ antiporter NhaC-like C-terminal" evidence="8">
    <location>
        <begin position="162"/>
        <end position="490"/>
    </location>
</feature>
<feature type="transmembrane region" description="Helical" evidence="7">
    <location>
        <begin position="302"/>
        <end position="322"/>
    </location>
</feature>
<sequence length="542" mass="55985">MIESYPVLSLVPPLLAILLVIGTKKVISSLAVGIVAAAFLVADGGILSTLAKVWEAFSQIFWSEGAPNSYYILILVFLLTLGVITSLVLMSGGTQAFAEWAMTRVRTRRGAQVLAAALGTAIFVDDYFNALAVGQVARPVSDRQRVSRAKLAYLIDSSSAPVAVLAPFSSWGASIIGIMGPIVAAVGIQVSDAGAFIRSAGMNYYAIAALILLWITVVLEIDFGPMRREESRAVSTGGLYDPDEQIPGQLTDSLPRHEPGAMRTLIVPFAVLVAGVIGGILGTGHRASGSWSLLDMLADTDVALALNIGGVLGLATAAFYYFHFTHEDPIFEAKTAARGVVEGARSMLPAIRILLCAWMLGSLISELGTGAYLGSLVESTAVSARWLIPMLFVVAGAMAFATGTSWGSFGILLPIAGEIMGAVAGGGELLIPAFGAVLAGAVWGDHCSPISDTTILSSTGAGCNHITHVNTQLPYAGVSAAAALLGYVAFSATGSGVLGVAVTVVALSGFALAIRAWLPAIDDANEDASSPAEEPEDASTTA</sequence>
<feature type="transmembrane region" description="Helical" evidence="7">
    <location>
        <begin position="386"/>
        <end position="407"/>
    </location>
</feature>
<evidence type="ECO:0000313" key="10">
    <source>
        <dbReference type="Proteomes" id="UP000199671"/>
    </source>
</evidence>
<evidence type="ECO:0000256" key="1">
    <source>
        <dbReference type="ARBA" id="ARBA00004651"/>
    </source>
</evidence>
<keyword evidence="4 7" id="KW-1133">Transmembrane helix</keyword>
<evidence type="ECO:0000256" key="2">
    <source>
        <dbReference type="ARBA" id="ARBA00022475"/>
    </source>
</evidence>
<protein>
    <submittedName>
        <fullName evidence="9">Na+/H+ antiporter NhaC</fullName>
    </submittedName>
</protein>
<feature type="transmembrane region" description="Helical" evidence="7">
    <location>
        <begin position="203"/>
        <end position="223"/>
    </location>
</feature>
<dbReference type="Pfam" id="PF03553">
    <property type="entry name" value="Na_H_antiporter"/>
    <property type="match status" value="1"/>
</dbReference>
<evidence type="ECO:0000256" key="5">
    <source>
        <dbReference type="ARBA" id="ARBA00023136"/>
    </source>
</evidence>
<keyword evidence="5 7" id="KW-0472">Membrane</keyword>
<evidence type="ECO:0000259" key="8">
    <source>
        <dbReference type="Pfam" id="PF03553"/>
    </source>
</evidence>